<dbReference type="EMBL" id="AY129338">
    <property type="protein sequence ID" value="AAN12866.1"/>
    <property type="molecule type" value="Genomic_DNA"/>
</dbReference>
<keyword evidence="2" id="KW-1185">Reference proteome</keyword>
<evidence type="ECO:0000313" key="2">
    <source>
        <dbReference type="Proteomes" id="UP000000963"/>
    </source>
</evidence>
<accession>Q853U2</accession>
<dbReference type="RefSeq" id="NP_818525.1">
    <property type="nucleotide sequence ID" value="NC_004688.1"/>
</dbReference>
<dbReference type="Proteomes" id="UP000000963">
    <property type="component" value="Segment"/>
</dbReference>
<sequence length="42" mass="4545">MNRYAIATLTTIAIPIAMALGIGVAYVNPLTQPTDHYVVSKR</sequence>
<name>Q853U2_BPMOM</name>
<reference evidence="1 2" key="1">
    <citation type="journal article" date="2003" name="Cell">
        <title>Origins of highly mosaic mycobacteriophage genomes.</title>
        <authorList>
            <person name="Pedulla M.L."/>
            <person name="Ford M.E."/>
            <person name="Houtz J.M."/>
            <person name="Karthikeyan T."/>
            <person name="Wadsworth C."/>
            <person name="Lewis J.A."/>
            <person name="Jacobs-Sera D."/>
            <person name="Falbo J."/>
            <person name="Gross J."/>
            <person name="Pannunzio N.R."/>
            <person name="Brucker W."/>
            <person name="Kumar V."/>
            <person name="Kandasamy J."/>
            <person name="Keenan L."/>
            <person name="Bardarov S."/>
            <person name="Kriakov J."/>
            <person name="Lawrence J.G."/>
            <person name="Jacobs W.R. Jr."/>
            <person name="Hendrix R.W."/>
            <person name="Hatfull G.F."/>
        </authorList>
    </citation>
    <scope>NUCLEOTIDE SEQUENCE</scope>
</reference>
<dbReference type="KEGG" id="vg:1259985"/>
<organismHost>
    <name type="scientific">Mycolicibacterium smegmatis</name>
    <name type="common">Mycobacterium smegmatis</name>
    <dbReference type="NCBI Taxonomy" id="1772"/>
</organismHost>
<protein>
    <submittedName>
        <fullName evidence="1">Uncharacterized protein</fullName>
    </submittedName>
</protein>
<evidence type="ECO:0000313" key="1">
    <source>
        <dbReference type="EMBL" id="AAN12866.1"/>
    </source>
</evidence>
<gene>
    <name evidence="1" type="primary">225</name>
    <name evidence="1" type="ORF">PBI_OMEGA_225</name>
</gene>
<organism evidence="1 2">
    <name type="scientific">Mycobacterium phage Omega</name>
    <name type="common">Mycobacteriophage Omega</name>
    <dbReference type="NCBI Taxonomy" id="2907835"/>
    <lineage>
        <taxon>Viruses</taxon>
        <taxon>Duplodnaviria</taxon>
        <taxon>Heunggongvirae</taxon>
        <taxon>Uroviricota</taxon>
        <taxon>Caudoviricetes</taxon>
        <taxon>Omegavirus</taxon>
        <taxon>Omegavirus omega</taxon>
    </lineage>
</organism>
<proteinExistence type="predicted"/>